<evidence type="ECO:0000256" key="1">
    <source>
        <dbReference type="ARBA" id="ARBA00023125"/>
    </source>
</evidence>
<dbReference type="InterPro" id="IPR001647">
    <property type="entry name" value="HTH_TetR"/>
</dbReference>
<dbReference type="RefSeq" id="WP_166008160.1">
    <property type="nucleotide sequence ID" value="NZ_CP049886.1"/>
</dbReference>
<keyword evidence="5" id="KW-1185">Reference proteome</keyword>
<dbReference type="InterPro" id="IPR050109">
    <property type="entry name" value="HTH-type_TetR-like_transc_reg"/>
</dbReference>
<feature type="DNA-binding region" description="H-T-H motif" evidence="2">
    <location>
        <begin position="32"/>
        <end position="51"/>
    </location>
</feature>
<name>A0A6G8APA2_9ENTE</name>
<keyword evidence="1 2" id="KW-0238">DNA-binding</keyword>
<dbReference type="SUPFAM" id="SSF46689">
    <property type="entry name" value="Homeodomain-like"/>
    <property type="match status" value="1"/>
</dbReference>
<dbReference type="AlphaFoldDB" id="A0A6G8APA2"/>
<dbReference type="PANTHER" id="PTHR30055">
    <property type="entry name" value="HTH-TYPE TRANSCRIPTIONAL REGULATOR RUTR"/>
    <property type="match status" value="1"/>
</dbReference>
<dbReference type="InterPro" id="IPR009057">
    <property type="entry name" value="Homeodomain-like_sf"/>
</dbReference>
<sequence>MVKKYTAEEAKTLILDVSTQLFIENGYEKTSISDIVKGLDGLTKGAVYHHFSSKDEIIDAVVRRFIPNQDALVGVMAQTDLTGLEKIQALLFEGMFNSEASQSRVLSFTLLDNPKFFSMYIQTTNEVMAPLVEACLSEGNLDGSVSVEHPKQMAELAILILSTWFIQALFPNTAETFFEKIMAAKTVLEHAGMPIISDEVLTKIDQEIMKKVAELNDKD</sequence>
<dbReference type="Pfam" id="PF00440">
    <property type="entry name" value="TetR_N"/>
    <property type="match status" value="1"/>
</dbReference>
<dbReference type="GO" id="GO:0006355">
    <property type="term" value="P:regulation of DNA-templated transcription"/>
    <property type="evidence" value="ECO:0007669"/>
    <property type="project" value="UniProtKB-ARBA"/>
</dbReference>
<dbReference type="GO" id="GO:0003677">
    <property type="term" value="F:DNA binding"/>
    <property type="evidence" value="ECO:0007669"/>
    <property type="project" value="UniProtKB-UniRule"/>
</dbReference>
<dbReference type="EMBL" id="CP049886">
    <property type="protein sequence ID" value="QIL46772.1"/>
    <property type="molecule type" value="Genomic_DNA"/>
</dbReference>
<accession>A0A6G8APA2</accession>
<dbReference type="Gene3D" id="1.10.357.10">
    <property type="entry name" value="Tetracycline Repressor, domain 2"/>
    <property type="match status" value="1"/>
</dbReference>
<dbReference type="KEGG" id="vah:G7081_06685"/>
<evidence type="ECO:0000313" key="5">
    <source>
        <dbReference type="Proteomes" id="UP000500890"/>
    </source>
</evidence>
<proteinExistence type="predicted"/>
<evidence type="ECO:0000256" key="2">
    <source>
        <dbReference type="PROSITE-ProRule" id="PRU00335"/>
    </source>
</evidence>
<evidence type="ECO:0000313" key="4">
    <source>
        <dbReference type="EMBL" id="QIL46772.1"/>
    </source>
</evidence>
<feature type="domain" description="HTH tetR-type" evidence="3">
    <location>
        <begin position="8"/>
        <end position="69"/>
    </location>
</feature>
<dbReference type="Proteomes" id="UP000500890">
    <property type="component" value="Chromosome"/>
</dbReference>
<protein>
    <submittedName>
        <fullName evidence="4">TetR/AcrR family transcriptional regulator</fullName>
    </submittedName>
</protein>
<organism evidence="4 5">
    <name type="scientific">Vagococcus coleopterorum</name>
    <dbReference type="NCBI Taxonomy" id="2714946"/>
    <lineage>
        <taxon>Bacteria</taxon>
        <taxon>Bacillati</taxon>
        <taxon>Bacillota</taxon>
        <taxon>Bacilli</taxon>
        <taxon>Lactobacillales</taxon>
        <taxon>Enterococcaceae</taxon>
        <taxon>Vagococcus</taxon>
    </lineage>
</organism>
<evidence type="ECO:0000259" key="3">
    <source>
        <dbReference type="PROSITE" id="PS50977"/>
    </source>
</evidence>
<dbReference type="PROSITE" id="PS50977">
    <property type="entry name" value="HTH_TETR_2"/>
    <property type="match status" value="1"/>
</dbReference>
<reference evidence="4 5" key="1">
    <citation type="submission" date="2020-03" db="EMBL/GenBank/DDBJ databases">
        <title>Vagococcus sp. nov., isolated from beetles.</title>
        <authorList>
            <person name="Hyun D.-W."/>
            <person name="Bae J.-W."/>
        </authorList>
    </citation>
    <scope>NUCLEOTIDE SEQUENCE [LARGE SCALE GENOMIC DNA]</scope>
    <source>
        <strain evidence="4 5">HDW17A</strain>
    </source>
</reference>
<gene>
    <name evidence="4" type="ORF">G7081_06685</name>
</gene>